<dbReference type="InParanoid" id="A0A194XMV5"/>
<proteinExistence type="predicted"/>
<evidence type="ECO:0000313" key="3">
    <source>
        <dbReference type="Proteomes" id="UP000070700"/>
    </source>
</evidence>
<evidence type="ECO:0000256" key="1">
    <source>
        <dbReference type="SAM" id="SignalP"/>
    </source>
</evidence>
<evidence type="ECO:0000313" key="2">
    <source>
        <dbReference type="EMBL" id="KUJ21107.1"/>
    </source>
</evidence>
<feature type="signal peptide" evidence="1">
    <location>
        <begin position="1"/>
        <end position="18"/>
    </location>
</feature>
<protein>
    <submittedName>
        <fullName evidence="2">Uncharacterized protein</fullName>
    </submittedName>
</protein>
<organism evidence="2 3">
    <name type="scientific">Mollisia scopiformis</name>
    <name type="common">Conifer needle endophyte fungus</name>
    <name type="synonym">Phialocephala scopiformis</name>
    <dbReference type="NCBI Taxonomy" id="149040"/>
    <lineage>
        <taxon>Eukaryota</taxon>
        <taxon>Fungi</taxon>
        <taxon>Dikarya</taxon>
        <taxon>Ascomycota</taxon>
        <taxon>Pezizomycotina</taxon>
        <taxon>Leotiomycetes</taxon>
        <taxon>Helotiales</taxon>
        <taxon>Mollisiaceae</taxon>
        <taxon>Mollisia</taxon>
    </lineage>
</organism>
<feature type="chain" id="PRO_5008268424" evidence="1">
    <location>
        <begin position="19"/>
        <end position="195"/>
    </location>
</feature>
<dbReference type="AlphaFoldDB" id="A0A194XMV5"/>
<accession>A0A194XMV5</accession>
<dbReference type="Proteomes" id="UP000070700">
    <property type="component" value="Unassembled WGS sequence"/>
</dbReference>
<reference evidence="2 3" key="1">
    <citation type="submission" date="2015-10" db="EMBL/GenBank/DDBJ databases">
        <title>Full genome of DAOMC 229536 Phialocephala scopiformis, a fungal endophyte of spruce producing the potent anti-insectan compound rugulosin.</title>
        <authorList>
            <consortium name="DOE Joint Genome Institute"/>
            <person name="Walker A.K."/>
            <person name="Frasz S.L."/>
            <person name="Seifert K.A."/>
            <person name="Miller J.D."/>
            <person name="Mondo S.J."/>
            <person name="Labutti K."/>
            <person name="Lipzen A."/>
            <person name="Dockter R."/>
            <person name="Kennedy M."/>
            <person name="Grigoriev I.V."/>
            <person name="Spatafora J.W."/>
        </authorList>
    </citation>
    <scope>NUCLEOTIDE SEQUENCE [LARGE SCALE GENOMIC DNA]</scope>
    <source>
        <strain evidence="2 3">CBS 120377</strain>
    </source>
</reference>
<dbReference type="GeneID" id="28829144"/>
<name>A0A194XMV5_MOLSC</name>
<dbReference type="OrthoDB" id="5395704at2759"/>
<keyword evidence="1" id="KW-0732">Signal</keyword>
<dbReference type="EMBL" id="KQ947408">
    <property type="protein sequence ID" value="KUJ21107.1"/>
    <property type="molecule type" value="Genomic_DNA"/>
</dbReference>
<gene>
    <name evidence="2" type="ORF">LY89DRAFT_729907</name>
</gene>
<dbReference type="RefSeq" id="XP_018075462.1">
    <property type="nucleotide sequence ID" value="XM_018219418.1"/>
</dbReference>
<sequence>MRCFILSIILGFAILSQALPQVLQSRSNAASRPQVFGNHVVTSTDAVVLQDFLISSISANSTALATQGSFNRSVSFVFNDPNSNTSTTCSTNWTDTATSSTGPMGPSYLVCTEPTAPGKEQWFDWYFGSYTDHCHFSFELAHEWSDPAVYPPPYDYVEYFASMNVSLTYTDAAGLFCNLPTATGPLHAVITSISN</sequence>
<dbReference type="KEGG" id="psco:LY89DRAFT_729907"/>
<keyword evidence="3" id="KW-1185">Reference proteome</keyword>